<evidence type="ECO:0000313" key="2">
    <source>
        <dbReference type="EMBL" id="MDQ0533992.1"/>
    </source>
</evidence>
<dbReference type="RefSeq" id="WP_246513070.1">
    <property type="nucleotide sequence ID" value="NZ_JAGINO010000009.1"/>
</dbReference>
<name>A0ABU0MKJ6_9PROT</name>
<evidence type="ECO:0008006" key="4">
    <source>
        <dbReference type="Google" id="ProtNLM"/>
    </source>
</evidence>
<gene>
    <name evidence="2" type="ORF">QO018_002859</name>
</gene>
<keyword evidence="1" id="KW-0472">Membrane</keyword>
<evidence type="ECO:0000313" key="3">
    <source>
        <dbReference type="Proteomes" id="UP001244552"/>
    </source>
</evidence>
<evidence type="ECO:0000256" key="1">
    <source>
        <dbReference type="SAM" id="Phobius"/>
    </source>
</evidence>
<reference evidence="2 3" key="1">
    <citation type="submission" date="2023-07" db="EMBL/GenBank/DDBJ databases">
        <title>Genomic Encyclopedia of Type Strains, Phase IV (KMG-IV): sequencing the most valuable type-strain genomes for metagenomic binning, comparative biology and taxonomic classification.</title>
        <authorList>
            <person name="Goeker M."/>
        </authorList>
    </citation>
    <scope>NUCLEOTIDE SEQUENCE [LARGE SCALE GENOMIC DNA]</scope>
    <source>
        <strain evidence="2 3">DSM 19922</strain>
    </source>
</reference>
<protein>
    <recommendedName>
        <fullName evidence="4">Rubredoxin-like domain-containing protein</fullName>
    </recommendedName>
</protein>
<keyword evidence="1" id="KW-1133">Transmembrane helix</keyword>
<sequence>MSDTTVCPYCGSDYGHGPDDCPLCRSARRKDLIVRIVIGLMFLIPVLTLVATMLVDAGTGARLLSLG</sequence>
<organism evidence="2 3">
    <name type="scientific">Azospirillum picis</name>
    <dbReference type="NCBI Taxonomy" id="488438"/>
    <lineage>
        <taxon>Bacteria</taxon>
        <taxon>Pseudomonadati</taxon>
        <taxon>Pseudomonadota</taxon>
        <taxon>Alphaproteobacteria</taxon>
        <taxon>Rhodospirillales</taxon>
        <taxon>Azospirillaceae</taxon>
        <taxon>Azospirillum</taxon>
    </lineage>
</organism>
<accession>A0ABU0MKJ6</accession>
<comment type="caution">
    <text evidence="2">The sequence shown here is derived from an EMBL/GenBank/DDBJ whole genome shotgun (WGS) entry which is preliminary data.</text>
</comment>
<feature type="transmembrane region" description="Helical" evidence="1">
    <location>
        <begin position="32"/>
        <end position="55"/>
    </location>
</feature>
<dbReference type="Proteomes" id="UP001244552">
    <property type="component" value="Unassembled WGS sequence"/>
</dbReference>
<keyword evidence="3" id="KW-1185">Reference proteome</keyword>
<keyword evidence="1" id="KW-0812">Transmembrane</keyword>
<proteinExistence type="predicted"/>
<dbReference type="EMBL" id="JAUSVU010000009">
    <property type="protein sequence ID" value="MDQ0533992.1"/>
    <property type="molecule type" value="Genomic_DNA"/>
</dbReference>